<sequence>MEHTICCCANPTAIAALMAQVIVLSELTPVLLIFKFCSFMLVVQTFGSLSKRSAASSMLILFITLFTTSVNDGGILLLERMRAHS</sequence>
<proteinExistence type="predicted"/>
<protein>
    <submittedName>
        <fullName evidence="3">Uncharacterized protein</fullName>
    </submittedName>
</protein>
<keyword evidence="1" id="KW-0472">Membrane</keyword>
<evidence type="ECO:0000313" key="3">
    <source>
        <dbReference type="WBParaSite" id="nRc.2.0.1.t47813-RA"/>
    </source>
</evidence>
<accession>A0A915LBT8</accession>
<dbReference type="Proteomes" id="UP000887565">
    <property type="component" value="Unplaced"/>
</dbReference>
<organism evidence="2 3">
    <name type="scientific">Romanomermis culicivorax</name>
    <name type="common">Nematode worm</name>
    <dbReference type="NCBI Taxonomy" id="13658"/>
    <lineage>
        <taxon>Eukaryota</taxon>
        <taxon>Metazoa</taxon>
        <taxon>Ecdysozoa</taxon>
        <taxon>Nematoda</taxon>
        <taxon>Enoplea</taxon>
        <taxon>Dorylaimia</taxon>
        <taxon>Mermithida</taxon>
        <taxon>Mermithoidea</taxon>
        <taxon>Mermithidae</taxon>
        <taxon>Romanomermis</taxon>
    </lineage>
</organism>
<feature type="transmembrane region" description="Helical" evidence="1">
    <location>
        <begin position="54"/>
        <end position="78"/>
    </location>
</feature>
<dbReference type="AlphaFoldDB" id="A0A915LBT8"/>
<name>A0A915LBT8_ROMCU</name>
<keyword evidence="2" id="KW-1185">Reference proteome</keyword>
<feature type="transmembrane region" description="Helical" evidence="1">
    <location>
        <begin position="12"/>
        <end position="34"/>
    </location>
</feature>
<dbReference type="WBParaSite" id="nRc.2.0.1.t47813-RA">
    <property type="protein sequence ID" value="nRc.2.0.1.t47813-RA"/>
    <property type="gene ID" value="nRc.2.0.1.g47813"/>
</dbReference>
<keyword evidence="1" id="KW-0812">Transmembrane</keyword>
<keyword evidence="1" id="KW-1133">Transmembrane helix</keyword>
<reference evidence="3" key="1">
    <citation type="submission" date="2022-11" db="UniProtKB">
        <authorList>
            <consortium name="WormBaseParasite"/>
        </authorList>
    </citation>
    <scope>IDENTIFICATION</scope>
</reference>
<evidence type="ECO:0000313" key="2">
    <source>
        <dbReference type="Proteomes" id="UP000887565"/>
    </source>
</evidence>
<evidence type="ECO:0000256" key="1">
    <source>
        <dbReference type="SAM" id="Phobius"/>
    </source>
</evidence>